<evidence type="ECO:0000256" key="4">
    <source>
        <dbReference type="ARBA" id="ARBA00022692"/>
    </source>
</evidence>
<dbReference type="InterPro" id="IPR035906">
    <property type="entry name" value="MetI-like_sf"/>
</dbReference>
<keyword evidence="5 7" id="KW-1133">Transmembrane helix</keyword>
<feature type="transmembrane region" description="Helical" evidence="7">
    <location>
        <begin position="24"/>
        <end position="45"/>
    </location>
</feature>
<protein>
    <submittedName>
        <fullName evidence="9">Sugar ABC transporter permease</fullName>
    </submittedName>
</protein>
<evidence type="ECO:0000313" key="10">
    <source>
        <dbReference type="Proteomes" id="UP001500200"/>
    </source>
</evidence>
<dbReference type="EMBL" id="BAABKK010000022">
    <property type="protein sequence ID" value="GAA5197182.1"/>
    <property type="molecule type" value="Genomic_DNA"/>
</dbReference>
<evidence type="ECO:0000256" key="6">
    <source>
        <dbReference type="ARBA" id="ARBA00023136"/>
    </source>
</evidence>
<keyword evidence="3" id="KW-1003">Cell membrane</keyword>
<keyword evidence="2" id="KW-0813">Transport</keyword>
<evidence type="ECO:0000256" key="3">
    <source>
        <dbReference type="ARBA" id="ARBA00022475"/>
    </source>
</evidence>
<evidence type="ECO:0000256" key="2">
    <source>
        <dbReference type="ARBA" id="ARBA00022448"/>
    </source>
</evidence>
<keyword evidence="10" id="KW-1185">Reference proteome</keyword>
<dbReference type="Proteomes" id="UP001500200">
    <property type="component" value="Unassembled WGS sequence"/>
</dbReference>
<feature type="transmembrane region" description="Helical" evidence="7">
    <location>
        <begin position="125"/>
        <end position="146"/>
    </location>
</feature>
<name>A0ABP9SLI3_9MICC</name>
<organism evidence="9 10">
    <name type="scientific">Arthrobacter gyeryongensis</name>
    <dbReference type="NCBI Taxonomy" id="1650592"/>
    <lineage>
        <taxon>Bacteria</taxon>
        <taxon>Bacillati</taxon>
        <taxon>Actinomycetota</taxon>
        <taxon>Actinomycetes</taxon>
        <taxon>Micrococcales</taxon>
        <taxon>Micrococcaceae</taxon>
        <taxon>Arthrobacter</taxon>
    </lineage>
</organism>
<proteinExistence type="predicted"/>
<dbReference type="RefSeq" id="WP_345450494.1">
    <property type="nucleotide sequence ID" value="NZ_BAABKK010000022.1"/>
</dbReference>
<sequence length="308" mass="32985">MLTATTPTQSKAARRLRRRSGTHALLFLAPFFVLFISFTIAPVAYSGFLSLFTEKTSGLGFGGATKAFVGPANYLRAIQDAGFLSGFLNIAMYCLLYIPVMIGSALVIALLLDSAAARAKSFFRLTFYLPNIVPGLIAAIIWMYLYTPGISPLVDVFETTGATWDLGSQMAALFSLSNLAIWLHTGYNVILFYAALQAVPEDILEAATVDGAGAVRIALAIKARMISGAVTVATLFTVVGAMQLFAEPLLLKSLSRAIDGGWTPNMFIFQTAFDRHDFGYAAATSLMFAVLIGGLSWAVTKLGSKVNS</sequence>
<dbReference type="InterPro" id="IPR000515">
    <property type="entry name" value="MetI-like"/>
</dbReference>
<gene>
    <name evidence="9" type="ORF">GCM10023346_31340</name>
</gene>
<dbReference type="PANTHER" id="PTHR30193">
    <property type="entry name" value="ABC TRANSPORTER PERMEASE PROTEIN"/>
    <property type="match status" value="1"/>
</dbReference>
<comment type="caution">
    <text evidence="9">The sequence shown here is derived from an EMBL/GenBank/DDBJ whole genome shotgun (WGS) entry which is preliminary data.</text>
</comment>
<comment type="subcellular location">
    <subcellularLocation>
        <location evidence="1">Cell membrane</location>
        <topology evidence="1">Multi-pass membrane protein</topology>
    </subcellularLocation>
</comment>
<evidence type="ECO:0000256" key="1">
    <source>
        <dbReference type="ARBA" id="ARBA00004651"/>
    </source>
</evidence>
<evidence type="ECO:0000313" key="9">
    <source>
        <dbReference type="EMBL" id="GAA5197182.1"/>
    </source>
</evidence>
<keyword evidence="4 7" id="KW-0812">Transmembrane</keyword>
<feature type="transmembrane region" description="Helical" evidence="7">
    <location>
        <begin position="278"/>
        <end position="299"/>
    </location>
</feature>
<dbReference type="Gene3D" id="1.10.3720.10">
    <property type="entry name" value="MetI-like"/>
    <property type="match status" value="1"/>
</dbReference>
<dbReference type="InterPro" id="IPR051393">
    <property type="entry name" value="ABC_transporter_permease"/>
</dbReference>
<dbReference type="SUPFAM" id="SSF161098">
    <property type="entry name" value="MetI-like"/>
    <property type="match status" value="1"/>
</dbReference>
<evidence type="ECO:0000259" key="8">
    <source>
        <dbReference type="PROSITE" id="PS50928"/>
    </source>
</evidence>
<evidence type="ECO:0000256" key="7">
    <source>
        <dbReference type="SAM" id="Phobius"/>
    </source>
</evidence>
<reference evidence="10" key="1">
    <citation type="journal article" date="2019" name="Int. J. Syst. Evol. Microbiol.">
        <title>The Global Catalogue of Microorganisms (GCM) 10K type strain sequencing project: providing services to taxonomists for standard genome sequencing and annotation.</title>
        <authorList>
            <consortium name="The Broad Institute Genomics Platform"/>
            <consortium name="The Broad Institute Genome Sequencing Center for Infectious Disease"/>
            <person name="Wu L."/>
            <person name="Ma J."/>
        </authorList>
    </citation>
    <scope>NUCLEOTIDE SEQUENCE [LARGE SCALE GENOMIC DNA]</scope>
    <source>
        <strain evidence="10">JCM 18514</strain>
    </source>
</reference>
<dbReference type="PROSITE" id="PS50928">
    <property type="entry name" value="ABC_TM1"/>
    <property type="match status" value="1"/>
</dbReference>
<dbReference type="PANTHER" id="PTHR30193:SF41">
    <property type="entry name" value="DIACETYLCHITOBIOSE UPTAKE SYSTEM PERMEASE PROTEIN NGCF"/>
    <property type="match status" value="1"/>
</dbReference>
<feature type="domain" description="ABC transmembrane type-1" evidence="8">
    <location>
        <begin position="87"/>
        <end position="299"/>
    </location>
</feature>
<evidence type="ECO:0000256" key="5">
    <source>
        <dbReference type="ARBA" id="ARBA00022989"/>
    </source>
</evidence>
<feature type="transmembrane region" description="Helical" evidence="7">
    <location>
        <begin position="90"/>
        <end position="113"/>
    </location>
</feature>
<accession>A0ABP9SLI3</accession>
<feature type="transmembrane region" description="Helical" evidence="7">
    <location>
        <begin position="226"/>
        <end position="246"/>
    </location>
</feature>
<keyword evidence="6 7" id="KW-0472">Membrane</keyword>
<feature type="transmembrane region" description="Helical" evidence="7">
    <location>
        <begin position="166"/>
        <end position="183"/>
    </location>
</feature>